<gene>
    <name evidence="2" type="ORF">TCIL3000_5_220</name>
</gene>
<dbReference type="EMBL" id="HE575318">
    <property type="protein sequence ID" value="CCC90335.1"/>
    <property type="molecule type" value="Genomic_DNA"/>
</dbReference>
<evidence type="ECO:0000256" key="1">
    <source>
        <dbReference type="SAM" id="MobiDB-lite"/>
    </source>
</evidence>
<sequence length="605" mass="65995">MGAKSFLSFILSPWKSKRRLPRACSDCRDFVKARPQAPNVAQLRREVQRQQFGSVGPAATPAEALHREMATRQTVFDLQYRCGAAGRCCCSADESEAGGGDGGAGAVRGDDKCRFPTCFTMRPLTKGAEVLAVRLAYEVDDAPTAKIRALVQLAREECLPAAVQGIQQLADAEIRLAAGGRTLHAAFRQHQHQHGGDANTGGPHPRGTGIEGYEVNPAEVKYGTESAVGGGGINPLVEHDSLREEVVSLYLWRAALLVNMREDERAVSSLLNLAALLAPSGSIRSSKSDANDNERSEKDSGHYSNKFQQLQHDRLRLYTAAATWAGLNDMEIVYYRSLLKQYEPFPLAETFAHDRPLLLRRVVESCSPSGSRSSKPADATYCSYDGDAEAEAAAYITECVAHVVFTKEVTATVSRAQAAQKYGDLTEDPVRSLCLPLALRYYRFHVGRDFWEHFFRLLCMPPIPPPGRDEKAELLGHTPNHVLDAVGRSMLLHHLLMLHEAREREVSNGAVASTLQALHEDQKCAAAARGGAKDEILVHPSHYERILTDQERLIVATRLRELLVVGRGYESRLAGKTPGGNTTRSDKETNGGGGCTGSVGSSNND</sequence>
<feature type="region of interest" description="Disordered" evidence="1">
    <location>
        <begin position="189"/>
        <end position="212"/>
    </location>
</feature>
<feature type="region of interest" description="Disordered" evidence="1">
    <location>
        <begin position="572"/>
        <end position="605"/>
    </location>
</feature>
<dbReference type="VEuPathDB" id="TriTrypDB:TcIL3000_5_220"/>
<protein>
    <submittedName>
        <fullName evidence="2">Uncharacterized protein</fullName>
    </submittedName>
</protein>
<feature type="compositionally biased region" description="Basic and acidic residues" evidence="1">
    <location>
        <begin position="286"/>
        <end position="301"/>
    </location>
</feature>
<feature type="region of interest" description="Disordered" evidence="1">
    <location>
        <begin position="282"/>
        <end position="305"/>
    </location>
</feature>
<proteinExistence type="predicted"/>
<dbReference type="AlphaFoldDB" id="G0UMC9"/>
<reference evidence="2" key="1">
    <citation type="journal article" date="2012" name="Proc. Natl. Acad. Sci. U.S.A.">
        <title>Antigenic diversity is generated by distinct evolutionary mechanisms in African trypanosome species.</title>
        <authorList>
            <person name="Jackson A.P."/>
            <person name="Berry A."/>
            <person name="Aslett M."/>
            <person name="Allison H.C."/>
            <person name="Burton P."/>
            <person name="Vavrova-Anderson J."/>
            <person name="Brown R."/>
            <person name="Browne H."/>
            <person name="Corton N."/>
            <person name="Hauser H."/>
            <person name="Gamble J."/>
            <person name="Gilderthorp R."/>
            <person name="Marcello L."/>
            <person name="McQuillan J."/>
            <person name="Otto T.D."/>
            <person name="Quail M.A."/>
            <person name="Sanders M.J."/>
            <person name="van Tonder A."/>
            <person name="Ginger M.L."/>
            <person name="Field M.C."/>
            <person name="Barry J.D."/>
            <person name="Hertz-Fowler C."/>
            <person name="Berriman M."/>
        </authorList>
    </citation>
    <scope>NUCLEOTIDE SEQUENCE</scope>
    <source>
        <strain evidence="2">IL3000</strain>
    </source>
</reference>
<name>G0UMC9_TRYCI</name>
<organism evidence="2">
    <name type="scientific">Trypanosoma congolense (strain IL3000)</name>
    <dbReference type="NCBI Taxonomy" id="1068625"/>
    <lineage>
        <taxon>Eukaryota</taxon>
        <taxon>Discoba</taxon>
        <taxon>Euglenozoa</taxon>
        <taxon>Kinetoplastea</taxon>
        <taxon>Metakinetoplastina</taxon>
        <taxon>Trypanosomatida</taxon>
        <taxon>Trypanosomatidae</taxon>
        <taxon>Trypanosoma</taxon>
        <taxon>Nannomonas</taxon>
    </lineage>
</organism>
<evidence type="ECO:0000313" key="2">
    <source>
        <dbReference type="EMBL" id="CCC90335.1"/>
    </source>
</evidence>
<accession>G0UMC9</accession>